<dbReference type="EMBL" id="KZ678128">
    <property type="protein sequence ID" value="PSN74093.1"/>
    <property type="molecule type" value="Genomic_DNA"/>
</dbReference>
<dbReference type="Gene3D" id="2.20.70.10">
    <property type="match status" value="1"/>
</dbReference>
<dbReference type="InterPro" id="IPR000297">
    <property type="entry name" value="PPIase_PpiC"/>
</dbReference>
<evidence type="ECO:0000313" key="10">
    <source>
        <dbReference type="Proteomes" id="UP000240883"/>
    </source>
</evidence>
<dbReference type="STRING" id="1448308.A0A2T2P8V8"/>
<evidence type="ECO:0000256" key="2">
    <source>
        <dbReference type="ARBA" id="ARBA00023110"/>
    </source>
</evidence>
<dbReference type="CDD" id="cd00201">
    <property type="entry name" value="WW"/>
    <property type="match status" value="1"/>
</dbReference>
<evidence type="ECO:0000256" key="4">
    <source>
        <dbReference type="PROSITE-ProRule" id="PRU00278"/>
    </source>
</evidence>
<feature type="domain" description="PpiC" evidence="8">
    <location>
        <begin position="69"/>
        <end position="185"/>
    </location>
</feature>
<dbReference type="GO" id="GO:0005634">
    <property type="term" value="C:nucleus"/>
    <property type="evidence" value="ECO:0007669"/>
    <property type="project" value="TreeGrafter"/>
</dbReference>
<dbReference type="FunFam" id="2.20.70.10:FF:000066">
    <property type="entry name" value="Peptidyl-prolyl cis-trans isomerase"/>
    <property type="match status" value="1"/>
</dbReference>
<dbReference type="InterPro" id="IPR036020">
    <property type="entry name" value="WW_dom_sf"/>
</dbReference>
<dbReference type="Proteomes" id="UP000240883">
    <property type="component" value="Unassembled WGS sequence"/>
</dbReference>
<evidence type="ECO:0000256" key="6">
    <source>
        <dbReference type="SAM" id="Coils"/>
    </source>
</evidence>
<proteinExistence type="predicted"/>
<evidence type="ECO:0000256" key="5">
    <source>
        <dbReference type="RuleBase" id="RU363014"/>
    </source>
</evidence>
<dbReference type="SUPFAM" id="SSF54534">
    <property type="entry name" value="FKBP-like"/>
    <property type="match status" value="1"/>
</dbReference>
<dbReference type="SMART" id="SM00456">
    <property type="entry name" value="WW"/>
    <property type="match status" value="1"/>
</dbReference>
<dbReference type="PROSITE" id="PS50020">
    <property type="entry name" value="WW_DOMAIN_2"/>
    <property type="match status" value="1"/>
</dbReference>
<keyword evidence="6" id="KW-0175">Coiled coil</keyword>
<dbReference type="Pfam" id="PF00397">
    <property type="entry name" value="WW"/>
    <property type="match status" value="1"/>
</dbReference>
<feature type="domain" description="WW" evidence="7">
    <location>
        <begin position="8"/>
        <end position="42"/>
    </location>
</feature>
<evidence type="ECO:0000256" key="3">
    <source>
        <dbReference type="ARBA" id="ARBA00023235"/>
    </source>
</evidence>
<evidence type="ECO:0000259" key="7">
    <source>
        <dbReference type="PROSITE" id="PS50020"/>
    </source>
</evidence>
<gene>
    <name evidence="9" type="ORF">BS50DRAFT_670562</name>
</gene>
<accession>A0A2T2P8V8</accession>
<dbReference type="InterPro" id="IPR051370">
    <property type="entry name" value="PPIase_Pin1"/>
</dbReference>
<organism evidence="9 10">
    <name type="scientific">Corynespora cassiicola Philippines</name>
    <dbReference type="NCBI Taxonomy" id="1448308"/>
    <lineage>
        <taxon>Eukaryota</taxon>
        <taxon>Fungi</taxon>
        <taxon>Dikarya</taxon>
        <taxon>Ascomycota</taxon>
        <taxon>Pezizomycotina</taxon>
        <taxon>Dothideomycetes</taxon>
        <taxon>Pleosporomycetidae</taxon>
        <taxon>Pleosporales</taxon>
        <taxon>Corynesporascaceae</taxon>
        <taxon>Corynespora</taxon>
    </lineage>
</organism>
<dbReference type="InterPro" id="IPR001202">
    <property type="entry name" value="WW_dom"/>
</dbReference>
<name>A0A2T2P8V8_CORCC</name>
<evidence type="ECO:0000313" key="9">
    <source>
        <dbReference type="EMBL" id="PSN74093.1"/>
    </source>
</evidence>
<dbReference type="EC" id="5.2.1.8" evidence="5"/>
<dbReference type="FunFam" id="3.10.50.40:FF:000026">
    <property type="entry name" value="Peptidyl-prolyl cis-trans isomerase"/>
    <property type="match status" value="1"/>
</dbReference>
<dbReference type="OrthoDB" id="2530521at2759"/>
<comment type="catalytic activity">
    <reaction evidence="1 5">
        <text>[protein]-peptidylproline (omega=180) = [protein]-peptidylproline (omega=0)</text>
        <dbReference type="Rhea" id="RHEA:16237"/>
        <dbReference type="Rhea" id="RHEA-COMP:10747"/>
        <dbReference type="Rhea" id="RHEA-COMP:10748"/>
        <dbReference type="ChEBI" id="CHEBI:83833"/>
        <dbReference type="ChEBI" id="CHEBI:83834"/>
        <dbReference type="EC" id="5.2.1.8"/>
    </reaction>
</comment>
<dbReference type="SUPFAM" id="SSF51045">
    <property type="entry name" value="WW domain"/>
    <property type="match status" value="1"/>
</dbReference>
<keyword evidence="2 4" id="KW-0697">Rotamase</keyword>
<dbReference type="InterPro" id="IPR046357">
    <property type="entry name" value="PPIase_dom_sf"/>
</dbReference>
<dbReference type="GO" id="GO:0003755">
    <property type="term" value="F:peptidyl-prolyl cis-trans isomerase activity"/>
    <property type="evidence" value="ECO:0007669"/>
    <property type="project" value="UniProtKB-UniRule"/>
</dbReference>
<evidence type="ECO:0000256" key="1">
    <source>
        <dbReference type="ARBA" id="ARBA00000971"/>
    </source>
</evidence>
<dbReference type="Gene3D" id="3.10.50.40">
    <property type="match status" value="1"/>
</dbReference>
<reference evidence="9 10" key="1">
    <citation type="journal article" date="2018" name="Front. Microbiol.">
        <title>Genome-Wide Analysis of Corynespora cassiicola Leaf Fall Disease Putative Effectors.</title>
        <authorList>
            <person name="Lopez D."/>
            <person name="Ribeiro S."/>
            <person name="Label P."/>
            <person name="Fumanal B."/>
            <person name="Venisse J.S."/>
            <person name="Kohler A."/>
            <person name="de Oliveira R.R."/>
            <person name="Labutti K."/>
            <person name="Lipzen A."/>
            <person name="Lail K."/>
            <person name="Bauer D."/>
            <person name="Ohm R.A."/>
            <person name="Barry K.W."/>
            <person name="Spatafora J."/>
            <person name="Grigoriev I.V."/>
            <person name="Martin F.M."/>
            <person name="Pujade-Renaud V."/>
        </authorList>
    </citation>
    <scope>NUCLEOTIDE SEQUENCE [LARGE SCALE GENOMIC DNA]</scope>
    <source>
        <strain evidence="9 10">Philippines</strain>
    </source>
</reference>
<feature type="coiled-coil region" evidence="6">
    <location>
        <begin position="92"/>
        <end position="119"/>
    </location>
</feature>
<keyword evidence="10" id="KW-1185">Reference proteome</keyword>
<keyword evidence="3 4" id="KW-0413">Isomerase</keyword>
<dbReference type="AlphaFoldDB" id="A0A2T2P8V8"/>
<dbReference type="PANTHER" id="PTHR10657:SF4">
    <property type="entry name" value="PEPTIDYL-PROLYL CIS-TRANS ISOMERASE-RELATED"/>
    <property type="match status" value="1"/>
</dbReference>
<evidence type="ECO:0000259" key="8">
    <source>
        <dbReference type="PROSITE" id="PS50198"/>
    </source>
</evidence>
<dbReference type="GO" id="GO:0060261">
    <property type="term" value="P:positive regulation of transcription initiation by RNA polymerase II"/>
    <property type="evidence" value="ECO:0007669"/>
    <property type="project" value="UniProtKB-ARBA"/>
</dbReference>
<dbReference type="PANTHER" id="PTHR10657">
    <property type="entry name" value="PEPTIDYL-PROLYL CIS-TRANS ISOMERASE"/>
    <property type="match status" value="1"/>
</dbReference>
<dbReference type="GO" id="GO:0005829">
    <property type="term" value="C:cytosol"/>
    <property type="evidence" value="ECO:0007669"/>
    <property type="project" value="TreeGrafter"/>
</dbReference>
<dbReference type="Pfam" id="PF00639">
    <property type="entry name" value="Rotamase"/>
    <property type="match status" value="1"/>
</dbReference>
<sequence length="224" mass="25123">MSSDALETGLPDGWEVRRSNTKNLPYYFHAATKDSRWEPPAGTDSEKLKVYMSQVHSSKVQPSQSNGGGDRIRCAHLLVKHKDSRRPASWREAKITRDYGQAEQEIKQYQQQIQAYQKGEGGKSLSDLATTESDCSSARKGGDLGFFGRGDMQKEFEDAAFRLQPGEVSDIVSTASGLHLIQRQDHRASSTSAFSLTIYPTGSSRIRILPKHWKLWWQSVCKSV</sequence>
<dbReference type="PROSITE" id="PS50198">
    <property type="entry name" value="PPIC_PPIASE_2"/>
    <property type="match status" value="1"/>
</dbReference>
<protein>
    <recommendedName>
        <fullName evidence="5">Peptidyl-prolyl cis-trans isomerase</fullName>
        <ecNumber evidence="5">5.2.1.8</ecNumber>
    </recommendedName>
</protein>
<dbReference type="PROSITE" id="PS01159">
    <property type="entry name" value="WW_DOMAIN_1"/>
    <property type="match status" value="1"/>
</dbReference>